<sequence>MSTLTVRKLNVDLSRGFPRHWMGGDVYRTAFMNALSMSFPLGEQMFIDSVRAAPPEAILDPVLRAEVKDFVGQEASHRYVHQQYNAELARQGFPYTMEDKLKVRVERIRKLPVRDRLAITCALEHYTAMLADYVLRHPEWLEGADAQLRTLWNWHAAEELEHKAVAFDVYRAAGGGYRRRVLWYLHVSVSFWLDTSLQTLHNLRRDRAVWRLSTWTSAARTWFGRGGLVWSLLKPGLGYLSPRFHPWQHDNRALLQMWLERNDDTYREIGSTSA</sequence>
<evidence type="ECO:0000313" key="2">
    <source>
        <dbReference type="Proteomes" id="UP001205560"/>
    </source>
</evidence>
<name>A0ABT2A3U4_9BURK</name>
<dbReference type="PANTHER" id="PTHR39456">
    <property type="entry name" value="METAL-DEPENDENT HYDROLASE"/>
    <property type="match status" value="1"/>
</dbReference>
<proteinExistence type="predicted"/>
<protein>
    <submittedName>
        <fullName evidence="1">Metal-dependent hydrolase</fullName>
    </submittedName>
</protein>
<reference evidence="1 2" key="1">
    <citation type="submission" date="2022-08" db="EMBL/GenBank/DDBJ databases">
        <title>Reclassification of Massilia species as members of the genera Telluria, Duganella, Pseudoduganella, Mokoshia gen. nov. and Zemynaea gen. nov. using orthogonal and non-orthogonal genome-based approaches.</title>
        <authorList>
            <person name="Bowman J.P."/>
        </authorList>
    </citation>
    <scope>NUCLEOTIDE SEQUENCE [LARGE SCALE GENOMIC DNA]</scope>
    <source>
        <strain evidence="1 2">LMG 28164</strain>
    </source>
</reference>
<dbReference type="InterPro" id="IPR016516">
    <property type="entry name" value="UCP07580"/>
</dbReference>
<dbReference type="PIRSF" id="PIRSF007580">
    <property type="entry name" value="UCP07580"/>
    <property type="match status" value="1"/>
</dbReference>
<dbReference type="PANTHER" id="PTHR39456:SF1">
    <property type="entry name" value="METAL-DEPENDENT HYDROLASE"/>
    <property type="match status" value="1"/>
</dbReference>
<dbReference type="Proteomes" id="UP001205560">
    <property type="component" value="Unassembled WGS sequence"/>
</dbReference>
<dbReference type="GO" id="GO:0016787">
    <property type="term" value="F:hydrolase activity"/>
    <property type="evidence" value="ECO:0007669"/>
    <property type="project" value="UniProtKB-KW"/>
</dbReference>
<dbReference type="EMBL" id="JANUGX010000005">
    <property type="protein sequence ID" value="MCS0588747.1"/>
    <property type="molecule type" value="Genomic_DNA"/>
</dbReference>
<organism evidence="1 2">
    <name type="scientific">Massilia norwichensis</name>
    <dbReference type="NCBI Taxonomy" id="1442366"/>
    <lineage>
        <taxon>Bacteria</taxon>
        <taxon>Pseudomonadati</taxon>
        <taxon>Pseudomonadota</taxon>
        <taxon>Betaproteobacteria</taxon>
        <taxon>Burkholderiales</taxon>
        <taxon>Oxalobacteraceae</taxon>
        <taxon>Telluria group</taxon>
        <taxon>Massilia</taxon>
    </lineage>
</organism>
<comment type="caution">
    <text evidence="1">The sequence shown here is derived from an EMBL/GenBank/DDBJ whole genome shotgun (WGS) entry which is preliminary data.</text>
</comment>
<dbReference type="Pfam" id="PF10118">
    <property type="entry name" value="Metal_hydrol"/>
    <property type="match status" value="1"/>
</dbReference>
<evidence type="ECO:0000313" key="1">
    <source>
        <dbReference type="EMBL" id="MCS0588747.1"/>
    </source>
</evidence>
<accession>A0ABT2A3U4</accession>
<keyword evidence="1" id="KW-0378">Hydrolase</keyword>
<gene>
    <name evidence="1" type="ORF">NX782_05975</name>
</gene>
<dbReference type="RefSeq" id="WP_258844511.1">
    <property type="nucleotide sequence ID" value="NZ_JANUGX010000005.1"/>
</dbReference>
<keyword evidence="2" id="KW-1185">Reference proteome</keyword>